<keyword evidence="2" id="KW-1185">Reference proteome</keyword>
<accession>A0ABT7L4L7</accession>
<dbReference type="EMBL" id="JASTZU010000034">
    <property type="protein sequence ID" value="MDL4840809.1"/>
    <property type="molecule type" value="Genomic_DNA"/>
</dbReference>
<organism evidence="1 2">
    <name type="scientific">Aquibacillus rhizosphaerae</name>
    <dbReference type="NCBI Taxonomy" id="3051431"/>
    <lineage>
        <taxon>Bacteria</taxon>
        <taxon>Bacillati</taxon>
        <taxon>Bacillota</taxon>
        <taxon>Bacilli</taxon>
        <taxon>Bacillales</taxon>
        <taxon>Bacillaceae</taxon>
        <taxon>Aquibacillus</taxon>
    </lineage>
</organism>
<evidence type="ECO:0000313" key="1">
    <source>
        <dbReference type="EMBL" id="MDL4840809.1"/>
    </source>
</evidence>
<name>A0ABT7L4L7_9BACI</name>
<proteinExistence type="predicted"/>
<gene>
    <name evidence="1" type="ORF">QQS35_10135</name>
</gene>
<dbReference type="Proteomes" id="UP001235343">
    <property type="component" value="Unassembled WGS sequence"/>
</dbReference>
<dbReference type="RefSeq" id="WP_285931950.1">
    <property type="nucleotide sequence ID" value="NZ_JASTZU010000034.1"/>
</dbReference>
<sequence length="289" mass="33765">MGVYYFSSDHIYEHGKWESRNIFINDDKFTTTLSNLERAKEMNVEQLWIGPGKIYVDLEEPIIDQESYESAITKYIYRGCSLLICQLPIKSNFKFREMFIEFKEKLTSLSPIDFMIAPRIPASKLTIEQVKFFGREKVPFILIDEPNEKKIKKVKWGWIQQTQSFSKTPIKYTSDNLKPNFKVWNKICEKYKIDTFYEEVTKEPLSKEILRITGISPHKGEFLHQGCADYNLFNLPSKPSIEEQSKFRYHKAIPVIAISNGNVIKSNNIVHSDVAKGVYTKVSIPRHFL</sequence>
<evidence type="ECO:0000313" key="2">
    <source>
        <dbReference type="Proteomes" id="UP001235343"/>
    </source>
</evidence>
<reference evidence="1 2" key="1">
    <citation type="submission" date="2023-06" db="EMBL/GenBank/DDBJ databases">
        <title>Aquibacillus rhizosphaerae LR5S19.</title>
        <authorList>
            <person name="Sun J.-Q."/>
        </authorList>
    </citation>
    <scope>NUCLEOTIDE SEQUENCE [LARGE SCALE GENOMIC DNA]</scope>
    <source>
        <strain evidence="1 2">LR5S19</strain>
    </source>
</reference>
<comment type="caution">
    <text evidence="1">The sequence shown here is derived from an EMBL/GenBank/DDBJ whole genome shotgun (WGS) entry which is preliminary data.</text>
</comment>
<protein>
    <submittedName>
        <fullName evidence="1">Uncharacterized protein</fullName>
    </submittedName>
</protein>